<proteinExistence type="predicted"/>
<name>A0A6A8G8R0_9EURY</name>
<dbReference type="EMBL" id="WKJQ01000001">
    <property type="protein sequence ID" value="MRW97549.1"/>
    <property type="molecule type" value="Genomic_DNA"/>
</dbReference>
<keyword evidence="2" id="KW-1185">Reference proteome</keyword>
<organism evidence="1 2">
    <name type="scientific">Haloferax marinum</name>
    <dbReference type="NCBI Taxonomy" id="2666143"/>
    <lineage>
        <taxon>Archaea</taxon>
        <taxon>Methanobacteriati</taxon>
        <taxon>Methanobacteriota</taxon>
        <taxon>Stenosarchaea group</taxon>
        <taxon>Halobacteria</taxon>
        <taxon>Halobacteriales</taxon>
        <taxon>Haloferacaceae</taxon>
        <taxon>Haloferax</taxon>
    </lineage>
</organism>
<evidence type="ECO:0000313" key="2">
    <source>
        <dbReference type="Proteomes" id="UP000443423"/>
    </source>
</evidence>
<dbReference type="Proteomes" id="UP000443423">
    <property type="component" value="Unassembled WGS sequence"/>
</dbReference>
<dbReference type="RefSeq" id="WP_151112948.1">
    <property type="nucleotide sequence ID" value="NZ_WKJQ01000001.1"/>
</dbReference>
<protein>
    <submittedName>
        <fullName evidence="1">Uncharacterized protein</fullName>
    </submittedName>
</protein>
<dbReference type="AlphaFoldDB" id="A0A6A8G8R0"/>
<sequence length="96" mass="10348">MNQLWPKRGFVALCVLLGLLVTGVGAVAADELFDEHDTDGEECDLLYADAYAEIDTLAERLPVDHVLEADVLGPIQAVVSQLDYDVKTRGCAVESA</sequence>
<evidence type="ECO:0000313" key="1">
    <source>
        <dbReference type="EMBL" id="MRW97549.1"/>
    </source>
</evidence>
<reference evidence="1 2" key="1">
    <citation type="submission" date="2019-11" db="EMBL/GenBank/DDBJ databases">
        <title>Whole genome sequence of Haloferax sp. MBLA0078.</title>
        <authorList>
            <person name="Seo M.-J."/>
            <person name="Cho E.-S."/>
        </authorList>
    </citation>
    <scope>NUCLEOTIDE SEQUENCE [LARGE SCALE GENOMIC DNA]</scope>
    <source>
        <strain evidence="1 2">MBLA0078</strain>
    </source>
</reference>
<accession>A0A6A8G8R0</accession>
<gene>
    <name evidence="1" type="ORF">GJR99_13325</name>
</gene>
<comment type="caution">
    <text evidence="1">The sequence shown here is derived from an EMBL/GenBank/DDBJ whole genome shotgun (WGS) entry which is preliminary data.</text>
</comment>